<feature type="domain" description="KTSC" evidence="1">
    <location>
        <begin position="11"/>
        <end position="69"/>
    </location>
</feature>
<keyword evidence="3" id="KW-1185">Reference proteome</keyword>
<comment type="caution">
    <text evidence="2">The sequence shown here is derived from an EMBL/GenBank/DDBJ whole genome shotgun (WGS) entry which is preliminary data.</text>
</comment>
<accession>A0ABX0X8H7</accession>
<dbReference type="RefSeq" id="WP_168036309.1">
    <property type="nucleotide sequence ID" value="NZ_JAATJH010000001.1"/>
</dbReference>
<dbReference type="InterPro" id="IPR025309">
    <property type="entry name" value="KTSC_dom"/>
</dbReference>
<dbReference type="EMBL" id="JAATJH010000001">
    <property type="protein sequence ID" value="NJC25560.1"/>
    <property type="molecule type" value="Genomic_DNA"/>
</dbReference>
<dbReference type="Proteomes" id="UP000770785">
    <property type="component" value="Unassembled WGS sequence"/>
</dbReference>
<evidence type="ECO:0000313" key="2">
    <source>
        <dbReference type="EMBL" id="NJC25560.1"/>
    </source>
</evidence>
<name>A0ABX0X8H7_9BACT</name>
<organism evidence="2 3">
    <name type="scientific">Neolewinella antarctica</name>
    <dbReference type="NCBI Taxonomy" id="442734"/>
    <lineage>
        <taxon>Bacteria</taxon>
        <taxon>Pseudomonadati</taxon>
        <taxon>Bacteroidota</taxon>
        <taxon>Saprospiria</taxon>
        <taxon>Saprospirales</taxon>
        <taxon>Lewinellaceae</taxon>
        <taxon>Neolewinella</taxon>
    </lineage>
</organism>
<evidence type="ECO:0000313" key="3">
    <source>
        <dbReference type="Proteomes" id="UP000770785"/>
    </source>
</evidence>
<evidence type="ECO:0000259" key="1">
    <source>
        <dbReference type="Pfam" id="PF13619"/>
    </source>
</evidence>
<dbReference type="Pfam" id="PF13619">
    <property type="entry name" value="KTSC"/>
    <property type="match status" value="1"/>
</dbReference>
<reference evidence="2 3" key="1">
    <citation type="submission" date="2020-03" db="EMBL/GenBank/DDBJ databases">
        <title>Genomic Encyclopedia of Type Strains, Phase IV (KMG-IV): sequencing the most valuable type-strain genomes for metagenomic binning, comparative biology and taxonomic classification.</title>
        <authorList>
            <person name="Goeker M."/>
        </authorList>
    </citation>
    <scope>NUCLEOTIDE SEQUENCE [LARGE SCALE GENOMIC DNA]</scope>
    <source>
        <strain evidence="2 3">DSM 105096</strain>
    </source>
</reference>
<gene>
    <name evidence="2" type="ORF">GGR27_001041</name>
</gene>
<proteinExistence type="predicted"/>
<protein>
    <recommendedName>
        <fullName evidence="1">KTSC domain-containing protein</fullName>
    </recommendedName>
</protein>
<sequence length="86" mass="9855">MALPVVLQKVKSTMLSEMGYLRSAETLFVRFRSNGALYAYFKVPAVHWQRMRAVNSVGRYVQKNIFKQYPAARISEGDKPETREAA</sequence>